<accession>A0A645A1N5</accession>
<dbReference type="EMBL" id="VSSQ01011498">
    <property type="protein sequence ID" value="MPM46977.1"/>
    <property type="molecule type" value="Genomic_DNA"/>
</dbReference>
<feature type="transmembrane region" description="Helical" evidence="1">
    <location>
        <begin position="127"/>
        <end position="147"/>
    </location>
</feature>
<evidence type="ECO:0000256" key="1">
    <source>
        <dbReference type="SAM" id="Phobius"/>
    </source>
</evidence>
<feature type="transmembrane region" description="Helical" evidence="1">
    <location>
        <begin position="69"/>
        <end position="90"/>
    </location>
</feature>
<name>A0A645A1N5_9ZZZZ</name>
<evidence type="ECO:0008006" key="3">
    <source>
        <dbReference type="Google" id="ProtNLM"/>
    </source>
</evidence>
<feature type="transmembrane region" description="Helical" evidence="1">
    <location>
        <begin position="237"/>
        <end position="259"/>
    </location>
</feature>
<protein>
    <recommendedName>
        <fullName evidence="3">ABC-2 type transporter domain-containing protein</fullName>
    </recommendedName>
</protein>
<evidence type="ECO:0000313" key="2">
    <source>
        <dbReference type="EMBL" id="MPM46977.1"/>
    </source>
</evidence>
<dbReference type="PANTHER" id="PTHR43471:SF12">
    <property type="entry name" value="HYPOTHETICAL MEMBRANE PROTEIN, CONSERVED"/>
    <property type="match status" value="1"/>
</dbReference>
<reference evidence="2" key="1">
    <citation type="submission" date="2019-08" db="EMBL/GenBank/DDBJ databases">
        <authorList>
            <person name="Kucharzyk K."/>
            <person name="Murdoch R.W."/>
            <person name="Higgins S."/>
            <person name="Loffler F."/>
        </authorList>
    </citation>
    <scope>NUCLEOTIDE SEQUENCE</scope>
</reference>
<dbReference type="AlphaFoldDB" id="A0A645A1N5"/>
<dbReference type="PANTHER" id="PTHR43471">
    <property type="entry name" value="ABC TRANSPORTER PERMEASE"/>
    <property type="match status" value="1"/>
</dbReference>
<feature type="transmembrane region" description="Helical" evidence="1">
    <location>
        <begin position="189"/>
        <end position="207"/>
    </location>
</feature>
<dbReference type="Pfam" id="PF12679">
    <property type="entry name" value="ABC2_membrane_2"/>
    <property type="match status" value="1"/>
</dbReference>
<keyword evidence="1" id="KW-0472">Membrane</keyword>
<gene>
    <name evidence="2" type="ORF">SDC9_93684</name>
</gene>
<sequence length="266" mass="29529">MNILKKELKQGLKPFLFWLAGIGFLILGGMVKFTGVQGAGSGSMSDILGKIPKPVLAIFGMSEVNIESFGGFFSVLQFYALIAVCCYAVYLGTSCVLRESVDKTYEFLFTKPCGRLHILSIKMISGMIYLVLIIIMSGVFSYMAPVIYNIENTISAEMILFPAAMLLISLFFFSLSMALSALFTRSERAVQSTYGLLLFAYALSVVFDMDTKFEIVRFLTPFKYFRSRELVSGQLNVVYVFALILMSGVLLAISFRAFARKDLIAA</sequence>
<feature type="transmembrane region" description="Helical" evidence="1">
    <location>
        <begin position="159"/>
        <end position="182"/>
    </location>
</feature>
<dbReference type="GO" id="GO:0140359">
    <property type="term" value="F:ABC-type transporter activity"/>
    <property type="evidence" value="ECO:0007669"/>
    <property type="project" value="InterPro"/>
</dbReference>
<keyword evidence="1" id="KW-1133">Transmembrane helix</keyword>
<comment type="caution">
    <text evidence="2">The sequence shown here is derived from an EMBL/GenBank/DDBJ whole genome shotgun (WGS) entry which is preliminary data.</text>
</comment>
<proteinExistence type="predicted"/>
<dbReference type="GO" id="GO:0005886">
    <property type="term" value="C:plasma membrane"/>
    <property type="evidence" value="ECO:0007669"/>
    <property type="project" value="UniProtKB-SubCell"/>
</dbReference>
<keyword evidence="1" id="KW-0812">Transmembrane</keyword>
<organism evidence="2">
    <name type="scientific">bioreactor metagenome</name>
    <dbReference type="NCBI Taxonomy" id="1076179"/>
    <lineage>
        <taxon>unclassified sequences</taxon>
        <taxon>metagenomes</taxon>
        <taxon>ecological metagenomes</taxon>
    </lineage>
</organism>
<feature type="transmembrane region" description="Helical" evidence="1">
    <location>
        <begin position="12"/>
        <end position="31"/>
    </location>
</feature>